<evidence type="ECO:0000313" key="2">
    <source>
        <dbReference type="Proteomes" id="UP000490535"/>
    </source>
</evidence>
<evidence type="ECO:0000313" key="1">
    <source>
        <dbReference type="EMBL" id="KAF1022583.1"/>
    </source>
</evidence>
<dbReference type="EMBL" id="WNDP01000089">
    <property type="protein sequence ID" value="KAF1022583.1"/>
    <property type="molecule type" value="Genomic_DNA"/>
</dbReference>
<proteinExistence type="predicted"/>
<reference evidence="2" key="1">
    <citation type="journal article" date="2020" name="MBio">
        <title>Horizontal gene transfer to a defensive symbiont with a reduced genome amongst a multipartite beetle microbiome.</title>
        <authorList>
            <person name="Waterworth S.C."/>
            <person name="Florez L.V."/>
            <person name="Rees E.R."/>
            <person name="Hertweck C."/>
            <person name="Kaltenpoth M."/>
            <person name="Kwan J.C."/>
        </authorList>
    </citation>
    <scope>NUCLEOTIDE SEQUENCE [LARGE SCALE GENOMIC DNA]</scope>
</reference>
<sequence length="49" mass="5634">MHFVKLLMGCFVFILGNLAIAADFPIYQLKAAQKSSRWYMELEIDHATT</sequence>
<gene>
    <name evidence="1" type="ORF">GAK29_03161</name>
</gene>
<name>A0A833PEG6_ACIBZ</name>
<dbReference type="AlphaFoldDB" id="A0A833PEG6"/>
<accession>A0A833PEG6</accession>
<organism evidence="1 2">
    <name type="scientific">Acinetobacter bereziniae</name>
    <name type="common">Acinetobacter genomosp. 10</name>
    <dbReference type="NCBI Taxonomy" id="106648"/>
    <lineage>
        <taxon>Bacteria</taxon>
        <taxon>Pseudomonadati</taxon>
        <taxon>Pseudomonadota</taxon>
        <taxon>Gammaproteobacteria</taxon>
        <taxon>Moraxellales</taxon>
        <taxon>Moraxellaceae</taxon>
        <taxon>Acinetobacter</taxon>
    </lineage>
</organism>
<protein>
    <submittedName>
        <fullName evidence="1">Uncharacterized protein</fullName>
    </submittedName>
</protein>
<comment type="caution">
    <text evidence="1">The sequence shown here is derived from an EMBL/GenBank/DDBJ whole genome shotgun (WGS) entry which is preliminary data.</text>
</comment>
<dbReference type="Proteomes" id="UP000490535">
    <property type="component" value="Unassembled WGS sequence"/>
</dbReference>